<evidence type="ECO:0000256" key="11">
    <source>
        <dbReference type="ARBA" id="ARBA00022842"/>
    </source>
</evidence>
<dbReference type="FunFam" id="3.30.460.10:FF:000002">
    <property type="entry name" value="Poly(A) polymerase alpha, putative"/>
    <property type="match status" value="1"/>
</dbReference>
<comment type="cofactor">
    <cofactor evidence="1">
        <name>Mn(2+)</name>
        <dbReference type="ChEBI" id="CHEBI:29035"/>
    </cofactor>
</comment>
<evidence type="ECO:0000256" key="6">
    <source>
        <dbReference type="ARBA" id="ARBA00022664"/>
    </source>
</evidence>
<keyword evidence="9" id="KW-0547">Nucleotide-binding</keyword>
<dbReference type="Pfam" id="PF04926">
    <property type="entry name" value="PAP_RNA-bind"/>
    <property type="match status" value="2"/>
</dbReference>
<feature type="compositionally biased region" description="Polar residues" evidence="14">
    <location>
        <begin position="655"/>
        <end position="667"/>
    </location>
</feature>
<dbReference type="GO" id="GO:0003723">
    <property type="term" value="F:RNA binding"/>
    <property type="evidence" value="ECO:0007669"/>
    <property type="project" value="InterPro"/>
</dbReference>
<dbReference type="InterPro" id="IPR048840">
    <property type="entry name" value="PolA_pol_NTPase"/>
</dbReference>
<dbReference type="Pfam" id="PF04928">
    <property type="entry name" value="PAP_central"/>
    <property type="match status" value="1"/>
</dbReference>
<evidence type="ECO:0000256" key="4">
    <source>
        <dbReference type="ARBA" id="ARBA00010912"/>
    </source>
</evidence>
<feature type="compositionally biased region" description="Polar residues" evidence="14">
    <location>
        <begin position="678"/>
        <end position="690"/>
    </location>
</feature>
<dbReference type="SUPFAM" id="SSF81631">
    <property type="entry name" value="PAP/OAS1 substrate-binding domain"/>
    <property type="match status" value="1"/>
</dbReference>
<keyword evidence="12" id="KW-0539">Nucleus</keyword>
<evidence type="ECO:0000256" key="14">
    <source>
        <dbReference type="SAM" id="MobiDB-lite"/>
    </source>
</evidence>
<evidence type="ECO:0000256" key="8">
    <source>
        <dbReference type="ARBA" id="ARBA00022723"/>
    </source>
</evidence>
<evidence type="ECO:0000256" key="2">
    <source>
        <dbReference type="ARBA" id="ARBA00001946"/>
    </source>
</evidence>
<dbReference type="Gene3D" id="3.30.70.590">
    <property type="entry name" value="Poly(A) polymerase predicted RNA binding domain"/>
    <property type="match status" value="1"/>
</dbReference>
<dbReference type="InterPro" id="IPR011068">
    <property type="entry name" value="NuclTrfase_I-like_C"/>
</dbReference>
<comment type="cofactor">
    <cofactor evidence="2">
        <name>Mg(2+)</name>
        <dbReference type="ChEBI" id="CHEBI:18420"/>
    </cofactor>
</comment>
<dbReference type="OrthoDB" id="412748at2759"/>
<dbReference type="FunFam" id="1.10.1410.10:FF:000001">
    <property type="entry name" value="Putative poly(A) polymerase gamma"/>
    <property type="match status" value="1"/>
</dbReference>
<feature type="domain" description="Poly(A) polymerase central" evidence="16">
    <location>
        <begin position="230"/>
        <end position="374"/>
    </location>
</feature>
<evidence type="ECO:0000313" key="18">
    <source>
        <dbReference type="EMBL" id="CAD7222979.1"/>
    </source>
</evidence>
<dbReference type="Gene3D" id="1.10.1410.10">
    <property type="match status" value="1"/>
</dbReference>
<dbReference type="GO" id="GO:0046872">
    <property type="term" value="F:metal ion binding"/>
    <property type="evidence" value="ECO:0007669"/>
    <property type="project" value="UniProtKB-KW"/>
</dbReference>
<dbReference type="InterPro" id="IPR007012">
    <property type="entry name" value="PolA_pol_cen_dom"/>
</dbReference>
<accession>A0A7R8W1G8</accession>
<evidence type="ECO:0000256" key="13">
    <source>
        <dbReference type="ARBA" id="ARBA00048830"/>
    </source>
</evidence>
<dbReference type="PANTHER" id="PTHR10682">
    <property type="entry name" value="POLY A POLYMERASE"/>
    <property type="match status" value="1"/>
</dbReference>
<dbReference type="AlphaFoldDB" id="A0A7R8W1G8"/>
<dbReference type="Gene3D" id="3.30.460.10">
    <property type="entry name" value="Beta Polymerase, domain 2"/>
    <property type="match status" value="1"/>
</dbReference>
<dbReference type="InterPro" id="IPR043519">
    <property type="entry name" value="NT_sf"/>
</dbReference>
<protein>
    <recommendedName>
        <fullName evidence="5">polynucleotide adenylyltransferase</fullName>
        <ecNumber evidence="5">2.7.7.19</ecNumber>
    </recommendedName>
</protein>
<dbReference type="SUPFAM" id="SSF55003">
    <property type="entry name" value="PAP/Archaeal CCA-adding enzyme, C-terminal domain"/>
    <property type="match status" value="1"/>
</dbReference>
<dbReference type="GO" id="GO:0006397">
    <property type="term" value="P:mRNA processing"/>
    <property type="evidence" value="ECO:0007669"/>
    <property type="project" value="UniProtKB-KW"/>
</dbReference>
<keyword evidence="10" id="KW-0067">ATP-binding</keyword>
<dbReference type="GO" id="GO:0005634">
    <property type="term" value="C:nucleus"/>
    <property type="evidence" value="ECO:0007669"/>
    <property type="project" value="UniProtKB-SubCell"/>
</dbReference>
<evidence type="ECO:0000256" key="1">
    <source>
        <dbReference type="ARBA" id="ARBA00001936"/>
    </source>
</evidence>
<keyword evidence="6" id="KW-0507">mRNA processing</keyword>
<evidence type="ECO:0000256" key="10">
    <source>
        <dbReference type="ARBA" id="ARBA00022840"/>
    </source>
</evidence>
<gene>
    <name evidence="18" type="ORF">CTOB1V02_LOCUS974</name>
</gene>
<keyword evidence="8" id="KW-0479">Metal-binding</keyword>
<evidence type="ECO:0000259" key="16">
    <source>
        <dbReference type="Pfam" id="PF04928"/>
    </source>
</evidence>
<comment type="similarity">
    <text evidence="4">Belongs to the poly(A) polymerase family.</text>
</comment>
<dbReference type="GO" id="GO:1990817">
    <property type="term" value="F:poly(A) RNA polymerase activity"/>
    <property type="evidence" value="ECO:0007669"/>
    <property type="project" value="UniProtKB-EC"/>
</dbReference>
<dbReference type="SUPFAM" id="SSF81301">
    <property type="entry name" value="Nucleotidyltransferase"/>
    <property type="match status" value="1"/>
</dbReference>
<dbReference type="InterPro" id="IPR007010">
    <property type="entry name" value="PolA_pol_RNA-bd_dom"/>
</dbReference>
<feature type="domain" description="Poly(A) polymerase RNA-binding" evidence="15">
    <location>
        <begin position="377"/>
        <end position="433"/>
    </location>
</feature>
<keyword evidence="7" id="KW-0808">Transferase</keyword>
<organism evidence="18">
    <name type="scientific">Cyprideis torosa</name>
    <dbReference type="NCBI Taxonomy" id="163714"/>
    <lineage>
        <taxon>Eukaryota</taxon>
        <taxon>Metazoa</taxon>
        <taxon>Ecdysozoa</taxon>
        <taxon>Arthropoda</taxon>
        <taxon>Crustacea</taxon>
        <taxon>Oligostraca</taxon>
        <taxon>Ostracoda</taxon>
        <taxon>Podocopa</taxon>
        <taxon>Podocopida</taxon>
        <taxon>Cytherocopina</taxon>
        <taxon>Cytheroidea</taxon>
        <taxon>Cytherideidae</taxon>
        <taxon>Cyprideis</taxon>
    </lineage>
</organism>
<proteinExistence type="inferred from homology"/>
<comment type="subcellular location">
    <subcellularLocation>
        <location evidence="3">Nucleus</location>
    </subcellularLocation>
</comment>
<reference evidence="18" key="1">
    <citation type="submission" date="2020-11" db="EMBL/GenBank/DDBJ databases">
        <authorList>
            <person name="Tran Van P."/>
        </authorList>
    </citation>
    <scope>NUCLEOTIDE SEQUENCE</scope>
</reference>
<feature type="region of interest" description="Disordered" evidence="14">
    <location>
        <begin position="501"/>
        <end position="570"/>
    </location>
</feature>
<name>A0A7R8W1G8_9CRUS</name>
<feature type="compositionally biased region" description="Low complexity" evidence="14">
    <location>
        <begin position="510"/>
        <end position="530"/>
    </location>
</feature>
<evidence type="ECO:0000259" key="15">
    <source>
        <dbReference type="Pfam" id="PF04926"/>
    </source>
</evidence>
<dbReference type="CDD" id="cd05402">
    <property type="entry name" value="NT_PAP_TUTase"/>
    <property type="match status" value="1"/>
</dbReference>
<dbReference type="EMBL" id="OB660132">
    <property type="protein sequence ID" value="CAD7222979.1"/>
    <property type="molecule type" value="Genomic_DNA"/>
</dbReference>
<evidence type="ECO:0000259" key="17">
    <source>
        <dbReference type="Pfam" id="PF20750"/>
    </source>
</evidence>
<feature type="region of interest" description="Disordered" evidence="14">
    <location>
        <begin position="587"/>
        <end position="690"/>
    </location>
</feature>
<dbReference type="GO" id="GO:0031123">
    <property type="term" value="P:RNA 3'-end processing"/>
    <property type="evidence" value="ECO:0007669"/>
    <property type="project" value="InterPro"/>
</dbReference>
<dbReference type="PANTHER" id="PTHR10682:SF10">
    <property type="entry name" value="POLYNUCLEOTIDE ADENYLYLTRANSFERASE"/>
    <property type="match status" value="1"/>
</dbReference>
<feature type="domain" description="Poly(A) polymerase nucleotidyltransferase" evidence="17">
    <location>
        <begin position="32"/>
        <end position="225"/>
    </location>
</feature>
<dbReference type="EC" id="2.7.7.19" evidence="5"/>
<dbReference type="Pfam" id="PF20750">
    <property type="entry name" value="PAP_NTPase"/>
    <property type="match status" value="1"/>
</dbReference>
<evidence type="ECO:0000256" key="7">
    <source>
        <dbReference type="ARBA" id="ARBA00022679"/>
    </source>
</evidence>
<evidence type="ECO:0000256" key="12">
    <source>
        <dbReference type="ARBA" id="ARBA00023242"/>
    </source>
</evidence>
<evidence type="ECO:0000256" key="5">
    <source>
        <dbReference type="ARBA" id="ARBA00012388"/>
    </source>
</evidence>
<feature type="domain" description="Poly(A) polymerase RNA-binding" evidence="15">
    <location>
        <begin position="436"/>
        <end position="499"/>
    </location>
</feature>
<keyword evidence="11" id="KW-0460">Magnesium</keyword>
<evidence type="ECO:0000256" key="3">
    <source>
        <dbReference type="ARBA" id="ARBA00004123"/>
    </source>
</evidence>
<sequence length="690" mass="76838">MEQAAWRNSSHSSSVVQTQMATPPITNPPCHGVTGPISCAPPSPGDLELTDKLDLTLKKMGIYEEEEDLTRRMEVLDTMNTLVKKWVRDLCISKNMPENIADTVGGQIRTFGSYRLGVHSKGADIDTLCIAPRNVERSDFFTSFFELLKQTPGVTDIRKIEEAFVPVIKFKLQGIELDMTFARLAFKEIPDDFDLSDDNILKNLDAKCVRSLNGCRVTDEILRLVPNRESFRLALRAIRVWAKRQGIYSNVLGYLGGVSWSMLVARVCQLYPNACAATIVLKFFMVFSQWDWPHPVLLKAQENTNLGFPVWDPRVNVADRYHLMPIITPAYPQQNSTFNVSRSTRTVMTKAFKEGLEIAKVIFTNQCSWDQLFEPINFFAKYKHFIVLIVSSLTPEDQLEWHGMVESKIRHLIATLERNEHIELPHVNMYSYPPPDKNKEKTCSMWFIGLEFAKVENLNIDLTYDIQQFSRHVSQSSRMRDGMRMEAKYVKKRQLTDYLPDLVLPKTNRRTTSSSSLNASRTSSSSLSLPTSPPSQATMTPNGDVPPSSPLRSGGDAVMTDASENSCEVPDAASTVAASLVLNAANLSSPSRKRGQQDSEGDSGGSMNSSQSAMAGVPQDTVLKNSGSIEEETMEKEQESKRARFGSPARAAVPFSSNLPHSSSIDFSNKPPRVVASTVPTSEGSTVVSL</sequence>
<dbReference type="GO" id="GO:0005524">
    <property type="term" value="F:ATP binding"/>
    <property type="evidence" value="ECO:0007669"/>
    <property type="project" value="UniProtKB-KW"/>
</dbReference>
<evidence type="ECO:0000256" key="9">
    <source>
        <dbReference type="ARBA" id="ARBA00022741"/>
    </source>
</evidence>
<comment type="catalytic activity">
    <reaction evidence="13">
        <text>RNA(n) + ATP = RNA(n)-3'-adenine ribonucleotide + diphosphate</text>
        <dbReference type="Rhea" id="RHEA:11332"/>
        <dbReference type="Rhea" id="RHEA-COMP:14527"/>
        <dbReference type="Rhea" id="RHEA-COMP:17347"/>
        <dbReference type="ChEBI" id="CHEBI:30616"/>
        <dbReference type="ChEBI" id="CHEBI:33019"/>
        <dbReference type="ChEBI" id="CHEBI:140395"/>
        <dbReference type="ChEBI" id="CHEBI:173115"/>
        <dbReference type="EC" id="2.7.7.19"/>
    </reaction>
</comment>